<evidence type="ECO:0000313" key="1">
    <source>
        <dbReference type="EMBL" id="KAJ0040170.1"/>
    </source>
</evidence>
<protein>
    <submittedName>
        <fullName evidence="1">Uncharacterized protein</fullName>
    </submittedName>
</protein>
<proteinExistence type="predicted"/>
<organism evidence="1 2">
    <name type="scientific">Pistacia integerrima</name>
    <dbReference type="NCBI Taxonomy" id="434235"/>
    <lineage>
        <taxon>Eukaryota</taxon>
        <taxon>Viridiplantae</taxon>
        <taxon>Streptophyta</taxon>
        <taxon>Embryophyta</taxon>
        <taxon>Tracheophyta</taxon>
        <taxon>Spermatophyta</taxon>
        <taxon>Magnoliopsida</taxon>
        <taxon>eudicotyledons</taxon>
        <taxon>Gunneridae</taxon>
        <taxon>Pentapetalae</taxon>
        <taxon>rosids</taxon>
        <taxon>malvids</taxon>
        <taxon>Sapindales</taxon>
        <taxon>Anacardiaceae</taxon>
        <taxon>Pistacia</taxon>
    </lineage>
</organism>
<reference evidence="2" key="1">
    <citation type="journal article" date="2023" name="G3 (Bethesda)">
        <title>Genome assembly and association tests identify interacting loci associated with vigor, precocity, and sex in interspecific pistachio rootstocks.</title>
        <authorList>
            <person name="Palmer W."/>
            <person name="Jacygrad E."/>
            <person name="Sagayaradj S."/>
            <person name="Cavanaugh K."/>
            <person name="Han R."/>
            <person name="Bertier L."/>
            <person name="Beede B."/>
            <person name="Kafkas S."/>
            <person name="Golino D."/>
            <person name="Preece J."/>
            <person name="Michelmore R."/>
        </authorList>
    </citation>
    <scope>NUCLEOTIDE SEQUENCE [LARGE SCALE GENOMIC DNA]</scope>
</reference>
<keyword evidence="2" id="KW-1185">Reference proteome</keyword>
<gene>
    <name evidence="1" type="ORF">Pint_28687</name>
</gene>
<name>A0ACC0YQ39_9ROSI</name>
<evidence type="ECO:0000313" key="2">
    <source>
        <dbReference type="Proteomes" id="UP001163603"/>
    </source>
</evidence>
<comment type="caution">
    <text evidence="1">The sequence shown here is derived from an EMBL/GenBank/DDBJ whole genome shotgun (WGS) entry which is preliminary data.</text>
</comment>
<accession>A0ACC0YQ39</accession>
<dbReference type="Proteomes" id="UP001163603">
    <property type="component" value="Chromosome 5"/>
</dbReference>
<dbReference type="EMBL" id="CM047740">
    <property type="protein sequence ID" value="KAJ0040170.1"/>
    <property type="molecule type" value="Genomic_DNA"/>
</dbReference>
<sequence>MTINYSADNGAITGTAGLLPFHPALVCNPQDAFVIWIFASVLYHGKWEKGVKFATLVETDSTVRLAIPTSALPHFENFGGRDLLVRDWTGQEWKFCFSIRKVGHPGPVFTGDWVRFAQAKRLQLNDLLSWNTVNTELRCLERPILSYWVKK</sequence>